<reference evidence="7 8" key="1">
    <citation type="submission" date="2019-02" db="EMBL/GenBank/DDBJ databases">
        <title>Deep-cultivation of Planctomycetes and their phenomic and genomic characterization uncovers novel biology.</title>
        <authorList>
            <person name="Wiegand S."/>
            <person name="Jogler M."/>
            <person name="Boedeker C."/>
            <person name="Pinto D."/>
            <person name="Vollmers J."/>
            <person name="Rivas-Marin E."/>
            <person name="Kohn T."/>
            <person name="Peeters S.H."/>
            <person name="Heuer A."/>
            <person name="Rast P."/>
            <person name="Oberbeckmann S."/>
            <person name="Bunk B."/>
            <person name="Jeske O."/>
            <person name="Meyerdierks A."/>
            <person name="Storesund J.E."/>
            <person name="Kallscheuer N."/>
            <person name="Luecker S."/>
            <person name="Lage O.M."/>
            <person name="Pohl T."/>
            <person name="Merkel B.J."/>
            <person name="Hornburger P."/>
            <person name="Mueller R.-W."/>
            <person name="Bruemmer F."/>
            <person name="Labrenz M."/>
            <person name="Spormann A.M."/>
            <person name="Op den Camp H."/>
            <person name="Overmann J."/>
            <person name="Amann R."/>
            <person name="Jetten M.S.M."/>
            <person name="Mascher T."/>
            <person name="Medema M.H."/>
            <person name="Devos D.P."/>
            <person name="Kaster A.-K."/>
            <person name="Ovreas L."/>
            <person name="Rohde M."/>
            <person name="Galperin M.Y."/>
            <person name="Jogler C."/>
        </authorList>
    </citation>
    <scope>NUCLEOTIDE SEQUENCE [LARGE SCALE GENOMIC DNA]</scope>
    <source>
        <strain evidence="7 8">ETA_A1</strain>
    </source>
</reference>
<dbReference type="Pfam" id="PF07637">
    <property type="entry name" value="PSD5"/>
    <property type="match status" value="1"/>
</dbReference>
<evidence type="ECO:0000313" key="8">
    <source>
        <dbReference type="Proteomes" id="UP000319576"/>
    </source>
</evidence>
<evidence type="ECO:0000259" key="2">
    <source>
        <dbReference type="Pfam" id="PF07626"/>
    </source>
</evidence>
<evidence type="ECO:0000259" key="5">
    <source>
        <dbReference type="Pfam" id="PF07635"/>
    </source>
</evidence>
<dbReference type="InterPro" id="IPR013042">
    <property type="entry name" value="DUF1592"/>
</dbReference>
<accession>A0A517XQ67</accession>
<feature type="domain" description="DUF1592" evidence="4">
    <location>
        <begin position="461"/>
        <end position="584"/>
    </location>
</feature>
<dbReference type="Pfam" id="PF07624">
    <property type="entry name" value="PSD2"/>
    <property type="match status" value="1"/>
</dbReference>
<evidence type="ECO:0000259" key="4">
    <source>
        <dbReference type="Pfam" id="PF07631"/>
    </source>
</evidence>
<feature type="domain" description="DUF1588" evidence="3">
    <location>
        <begin position="607"/>
        <end position="706"/>
    </location>
</feature>
<dbReference type="InterPro" id="IPR013039">
    <property type="entry name" value="DUF1588"/>
</dbReference>
<evidence type="ECO:0000313" key="7">
    <source>
        <dbReference type="EMBL" id="QDU19626.1"/>
    </source>
</evidence>
<evidence type="ECO:0000259" key="6">
    <source>
        <dbReference type="Pfam" id="PF07637"/>
    </source>
</evidence>
<feature type="domain" description="DUF1587" evidence="2">
    <location>
        <begin position="132"/>
        <end position="195"/>
    </location>
</feature>
<dbReference type="Pfam" id="PF07627">
    <property type="entry name" value="PSCyt3"/>
    <property type="match status" value="1"/>
</dbReference>
<organism evidence="7 8">
    <name type="scientific">Urbifossiella limnaea</name>
    <dbReference type="NCBI Taxonomy" id="2528023"/>
    <lineage>
        <taxon>Bacteria</taxon>
        <taxon>Pseudomonadati</taxon>
        <taxon>Planctomycetota</taxon>
        <taxon>Planctomycetia</taxon>
        <taxon>Gemmatales</taxon>
        <taxon>Gemmataceae</taxon>
        <taxon>Urbifossiella</taxon>
    </lineage>
</organism>
<feature type="domain" description="Cytochrome C Planctomycete-type" evidence="5">
    <location>
        <begin position="48"/>
        <end position="94"/>
    </location>
</feature>
<evidence type="ECO:0008006" key="9">
    <source>
        <dbReference type="Google" id="ProtNLM"/>
    </source>
</evidence>
<dbReference type="RefSeq" id="WP_145235878.1">
    <property type="nucleotide sequence ID" value="NZ_CP036273.1"/>
</dbReference>
<dbReference type="AlphaFoldDB" id="A0A517XQ67"/>
<protein>
    <recommendedName>
        <fullName evidence="9">DUF1592 domain-containing protein</fullName>
    </recommendedName>
</protein>
<dbReference type="InterPro" id="IPR011429">
    <property type="entry name" value="Cyt_c_Planctomycete-type"/>
</dbReference>
<keyword evidence="8" id="KW-1185">Reference proteome</keyword>
<evidence type="ECO:0000259" key="3">
    <source>
        <dbReference type="Pfam" id="PF07627"/>
    </source>
</evidence>
<sequence precursor="true">MPLPRLLPVGLALAAFTVAGLTRSPAQPPAPEAKAFAADGVAYLKKHCLGCHGDTRPKADLSLTRYATAESILKDRKIWQRVQDVIHAGEMPPESRPRPTTAENDAFLKTVGGVFDHHDRTAPPDPGRVTMRRLNRLEYNNTVRDLVGVDFTPADDFPSDDVGHGFDNIGDVLTLPPVLLERYLAAAESIMDRAVQVTPVKSPERWQGGQYLEPASAKVPLKNNWRVMSVKDGGDAVETGPVHTQYQVPTDGEYIFRARVRAETTGSEPVRVAVLAVCDKAAPGVASDAEAEKLSGAAVKGLRPFVILKTVDVTGTEKTPQVIEAKVPANIGLKRMAVALVKPKAGEPAPTLFVQNLYLQGPLDTRPATHRALLKCDESKPAADKSREVLGRFATRAYRRPVTPDELTRLVKLAESRTAAGESWEAGVQFAMTAVLVSPKFLFRVELDDRPEGPDARPIGEYQLASRLSYFLWASMPDAELFELAGKNQLTPNLPAQVKRMLADPKANTLVESFAMQWLQLQPLKNAQPDAKLFPQFNDRLRAAMFQETKLFLGEIVRQDRSVLDILDADFTYVNADLARLYGLKDAARGGRRQEEFVRVALAGTNRGGVLTQASVLTVTSNPTRTSPVKRGRWVLEQLLGTPPPPPPPNVPELEEAGKKTTALTLRARMEEHRKNAACASCHAKMDPLGFGLENFDAVGAFRAKDGDAAIDPSGELPGGVKFAGPVELKKILLTKKDLFARCLAEKLLTYAVGRGLEFTDKRAVDKVVAGLARQDYKFSALVTEVVQSDPFRLRRGRAPQ</sequence>
<dbReference type="InterPro" id="IPR013036">
    <property type="entry name" value="DUF1587"/>
</dbReference>
<dbReference type="Pfam" id="PF07626">
    <property type="entry name" value="PSD3"/>
    <property type="match status" value="1"/>
</dbReference>
<evidence type="ECO:0000259" key="1">
    <source>
        <dbReference type="Pfam" id="PF07624"/>
    </source>
</evidence>
<gene>
    <name evidence="7" type="ORF">ETAA1_15560</name>
</gene>
<dbReference type="Pfam" id="PF07631">
    <property type="entry name" value="PSD4"/>
    <property type="match status" value="1"/>
</dbReference>
<feature type="domain" description="DUF1595" evidence="6">
    <location>
        <begin position="387"/>
        <end position="446"/>
    </location>
</feature>
<name>A0A517XQ67_9BACT</name>
<dbReference type="EMBL" id="CP036273">
    <property type="protein sequence ID" value="QDU19626.1"/>
    <property type="molecule type" value="Genomic_DNA"/>
</dbReference>
<dbReference type="InterPro" id="IPR011478">
    <property type="entry name" value="DUF1585"/>
</dbReference>
<dbReference type="InterPro" id="IPR013043">
    <property type="entry name" value="DUF1595"/>
</dbReference>
<dbReference type="OrthoDB" id="175242at2"/>
<dbReference type="Proteomes" id="UP000319576">
    <property type="component" value="Chromosome"/>
</dbReference>
<dbReference type="KEGG" id="uli:ETAA1_15560"/>
<dbReference type="Pfam" id="PF07635">
    <property type="entry name" value="PSCyt1"/>
    <property type="match status" value="1"/>
</dbReference>
<feature type="domain" description="DUF1585" evidence="1">
    <location>
        <begin position="720"/>
        <end position="792"/>
    </location>
</feature>
<proteinExistence type="predicted"/>